<dbReference type="CDD" id="cd03134">
    <property type="entry name" value="GATase1_PfpI_like"/>
    <property type="match status" value="1"/>
</dbReference>
<accession>A0A411DM82</accession>
<reference evidence="3" key="1">
    <citation type="submission" date="2019-01" db="EMBL/GenBank/DDBJ databases">
        <title>Whole Genome Sequencing for Putative Detection of Antimicrobial Resistance and Potential Virulence Factors in Chryseobacterium indologenes isolated from Nile Tilapia in Tanzania.</title>
        <authorList>
            <person name="Mwega E."/>
            <person name="Mutoloki S."/>
            <person name="Mugimba K."/>
            <person name="Colquhoun D."/>
            <person name="Mdegela R."/>
            <person name="Evensen O."/>
            <person name="Wasteson Y."/>
        </authorList>
    </citation>
    <scope>NUCLEOTIDE SEQUENCE [LARGE SCALE GENOMIC DNA]</scope>
    <source>
        <strain evidence="3">StR 01</strain>
    </source>
</reference>
<name>A0A411DM82_CHRID</name>
<keyword evidence="3" id="KW-0315">Glutamine amidotransferase</keyword>
<dbReference type="PANTHER" id="PTHR42733:SF12">
    <property type="entry name" value="PROTEINASE"/>
    <property type="match status" value="1"/>
</dbReference>
<comment type="similarity">
    <text evidence="1">Belongs to the peptidase C56 family.</text>
</comment>
<gene>
    <name evidence="3" type="ORF">EU348_09865</name>
</gene>
<dbReference type="InterPro" id="IPR006286">
    <property type="entry name" value="C56_PfpI-like"/>
</dbReference>
<dbReference type="Gene3D" id="3.40.50.880">
    <property type="match status" value="1"/>
</dbReference>
<evidence type="ECO:0000259" key="2">
    <source>
        <dbReference type="Pfam" id="PF01965"/>
    </source>
</evidence>
<dbReference type="Pfam" id="PF01965">
    <property type="entry name" value="DJ-1_PfpI"/>
    <property type="match status" value="1"/>
</dbReference>
<dbReference type="PROSITE" id="PS51276">
    <property type="entry name" value="PEPTIDASE_C56_PFPI"/>
    <property type="match status" value="1"/>
</dbReference>
<evidence type="ECO:0000313" key="3">
    <source>
        <dbReference type="EMBL" id="QBA21485.1"/>
    </source>
</evidence>
<proteinExistence type="inferred from homology"/>
<dbReference type="GO" id="GO:0016740">
    <property type="term" value="F:transferase activity"/>
    <property type="evidence" value="ECO:0007669"/>
    <property type="project" value="UniProtKB-KW"/>
</dbReference>
<protein>
    <submittedName>
        <fullName evidence="3">Type 1 glutamine amidotransferase</fullName>
    </submittedName>
</protein>
<feature type="domain" description="DJ-1/PfpI" evidence="2">
    <location>
        <begin position="3"/>
        <end position="171"/>
    </location>
</feature>
<sequence>MSKKIAILATHGFEESELSSPKEYLEQQGWTAHIVSPEAGSIKAWAEKDWGKEYPVDQTLDNAAASDYDALVLPGGVINPDQLRTNEKALTFVKDFFAQHKPVAAICHGPQVLINAGVVEGRNLTSVNSISQDLKNAGARWEDSEVVVDEGLVTSRTPKDLPAFNAKMVEEIREGKHKEQTL</sequence>
<dbReference type="AlphaFoldDB" id="A0A411DM82"/>
<dbReference type="InterPro" id="IPR002818">
    <property type="entry name" value="DJ-1/PfpI"/>
</dbReference>
<evidence type="ECO:0000256" key="1">
    <source>
        <dbReference type="ARBA" id="ARBA00008542"/>
    </source>
</evidence>
<keyword evidence="3" id="KW-0808">Transferase</keyword>
<dbReference type="EMBL" id="CP035532">
    <property type="protein sequence ID" value="QBA21485.1"/>
    <property type="molecule type" value="Genomic_DNA"/>
</dbReference>
<dbReference type="PANTHER" id="PTHR42733">
    <property type="entry name" value="DJ-1 PROTEIN"/>
    <property type="match status" value="1"/>
</dbReference>
<organism evidence="3">
    <name type="scientific">Chryseobacterium indologenes</name>
    <name type="common">Flavobacterium indologenes</name>
    <dbReference type="NCBI Taxonomy" id="253"/>
    <lineage>
        <taxon>Bacteria</taxon>
        <taxon>Pseudomonadati</taxon>
        <taxon>Bacteroidota</taxon>
        <taxon>Flavobacteriia</taxon>
        <taxon>Flavobacteriales</taxon>
        <taxon>Weeksellaceae</taxon>
        <taxon>Chryseobacterium group</taxon>
        <taxon>Chryseobacterium</taxon>
    </lineage>
</organism>
<dbReference type="SUPFAM" id="SSF52317">
    <property type="entry name" value="Class I glutamine amidotransferase-like"/>
    <property type="match status" value="1"/>
</dbReference>
<dbReference type="InterPro" id="IPR029062">
    <property type="entry name" value="Class_I_gatase-like"/>
</dbReference>
<dbReference type="NCBIfam" id="TIGR01382">
    <property type="entry name" value="PfpI"/>
    <property type="match status" value="1"/>
</dbReference>